<dbReference type="Proteomes" id="UP000179448">
    <property type="component" value="Unassembled WGS sequence"/>
</dbReference>
<dbReference type="SUPFAM" id="SSF52540">
    <property type="entry name" value="P-loop containing nucleoside triphosphate hydrolases"/>
    <property type="match status" value="1"/>
</dbReference>
<dbReference type="EMBL" id="MFUQ01000003">
    <property type="protein sequence ID" value="OGI84106.1"/>
    <property type="molecule type" value="Genomic_DNA"/>
</dbReference>
<protein>
    <recommendedName>
        <fullName evidence="2">RecF/RecN/SMC N-terminal domain-containing protein</fullName>
    </recommendedName>
</protein>
<name>A0A1F6WQG9_9BACT</name>
<keyword evidence="1" id="KW-0175">Coiled coil</keyword>
<organism evidence="3 4">
    <name type="scientific">Candidatus Nomurabacteria bacterium RIFCSPLOWO2_01_FULL_36_10b</name>
    <dbReference type="NCBI Taxonomy" id="1801766"/>
    <lineage>
        <taxon>Bacteria</taxon>
        <taxon>Candidatus Nomuraibacteriota</taxon>
    </lineage>
</organism>
<evidence type="ECO:0000313" key="4">
    <source>
        <dbReference type="Proteomes" id="UP000179448"/>
    </source>
</evidence>
<accession>A0A1F6WQG9</accession>
<dbReference type="Gene3D" id="3.40.50.300">
    <property type="entry name" value="P-loop containing nucleotide triphosphate hydrolases"/>
    <property type="match status" value="2"/>
</dbReference>
<feature type="coiled-coil region" evidence="1">
    <location>
        <begin position="465"/>
        <end position="499"/>
    </location>
</feature>
<dbReference type="PANTHER" id="PTHR43977">
    <property type="entry name" value="STRUCTURAL MAINTENANCE OF CHROMOSOMES PROTEIN 3"/>
    <property type="match status" value="1"/>
</dbReference>
<dbReference type="Pfam" id="PF02463">
    <property type="entry name" value="SMC_N"/>
    <property type="match status" value="1"/>
</dbReference>
<feature type="domain" description="RecF/RecN/SMC N-terminal" evidence="2">
    <location>
        <begin position="8"/>
        <end position="768"/>
    </location>
</feature>
<gene>
    <name evidence="3" type="ORF">A2997_01240</name>
</gene>
<evidence type="ECO:0000256" key="1">
    <source>
        <dbReference type="SAM" id="Coils"/>
    </source>
</evidence>
<sequence length="785" mass="89738">MEEIIMKLKSLQLQGFKSFAHSNELIFDTPITAIVGPNGSGKSNIVEALRFVLGEQSMKSLRGGSGPDLIFKGSGGGRSLNRASVSLIFDNSDRIFHLTTSDNNKISLDFDEITITREVFSDGQNTYSINGHIVRLRDIMEVISSVNIGASGYHIISQGEADRLLNANLRERRFMLEDALGLKIYHYRIKEAQRKLDKTREHMKEAKSLRREIAPHMNFLKHQVDKIEKAITLRKDLLERMLTYCSTEEAYLRFQREELENSYEKVNYDIITIGRTLDEQKSKMDNVFSKEENRLKDIAKEYESLRHDKDEITRLIGRVEGTLEAIQTQVLPSTSQKTLIRISWGTVVTWMTDIDREIVTLQSLKSVDEIISGLKKLQKKLRTLQTTHRDEQTYTDKESAISDDANKRLIELKSEYATLSEKLSVLVSRENDLRTEELELLAHNEEHVRLNRDREQSLFALHTQHNELQSKLNMLTLRLEAQETAERAFQEELDEAETLIGPDIKTYSKEKPSFDFTTPSALDMGAVTSHLENERRSIERIKIKIEEIGGGSGTDIIQEYNEVTERDKFLEREINDLEASMKSLEDMMNDLTMKLRSEFEKGIENINIRFNDLFKTMFGGGNARVNIAPIEQRRRKSILEDEITEEDIDGNNSNEDNLDEDSEDLVKEEGIDVIVQLPRKRVQDLQMLSGGERSLTSIAFLFALTQVNPPPFLVLDETDATLDEANSQRYGDMIQNLSSVSQLIIVTHNRETMSRAHVLYGVTLGSDNSSQLLSVKLEDAVQYAK</sequence>
<comment type="caution">
    <text evidence="3">The sequence shown here is derived from an EMBL/GenBank/DDBJ whole genome shotgun (WGS) entry which is preliminary data.</text>
</comment>
<dbReference type="AlphaFoldDB" id="A0A1F6WQG9"/>
<proteinExistence type="predicted"/>
<dbReference type="STRING" id="1801766.A2997_01240"/>
<dbReference type="InterPro" id="IPR003395">
    <property type="entry name" value="RecF/RecN/SMC_N"/>
</dbReference>
<evidence type="ECO:0000313" key="3">
    <source>
        <dbReference type="EMBL" id="OGI84106.1"/>
    </source>
</evidence>
<feature type="coiled-coil region" evidence="1">
    <location>
        <begin position="288"/>
        <end position="315"/>
    </location>
</feature>
<reference evidence="3 4" key="1">
    <citation type="journal article" date="2016" name="Nat. Commun.">
        <title>Thousands of microbial genomes shed light on interconnected biogeochemical processes in an aquifer system.</title>
        <authorList>
            <person name="Anantharaman K."/>
            <person name="Brown C.T."/>
            <person name="Hug L.A."/>
            <person name="Sharon I."/>
            <person name="Castelle C.J."/>
            <person name="Probst A.J."/>
            <person name="Thomas B.C."/>
            <person name="Singh A."/>
            <person name="Wilkins M.J."/>
            <person name="Karaoz U."/>
            <person name="Brodie E.L."/>
            <person name="Williams K.H."/>
            <person name="Hubbard S.S."/>
            <person name="Banfield J.F."/>
        </authorList>
    </citation>
    <scope>NUCLEOTIDE SEQUENCE [LARGE SCALE GENOMIC DNA]</scope>
</reference>
<feature type="coiled-coil region" evidence="1">
    <location>
        <begin position="560"/>
        <end position="601"/>
    </location>
</feature>
<dbReference type="InterPro" id="IPR027417">
    <property type="entry name" value="P-loop_NTPase"/>
</dbReference>
<evidence type="ECO:0000259" key="2">
    <source>
        <dbReference type="Pfam" id="PF02463"/>
    </source>
</evidence>